<keyword evidence="5 8" id="KW-0732">Signal</keyword>
<gene>
    <name evidence="9" type="ORF">VIBC2010_13804</name>
</gene>
<dbReference type="OrthoDB" id="19849at2"/>
<keyword evidence="3" id="KW-1134">Transmembrane beta strand</keyword>
<evidence type="ECO:0000256" key="8">
    <source>
        <dbReference type="SAM" id="SignalP"/>
    </source>
</evidence>
<comment type="caution">
    <text evidence="9">The sequence shown here is derived from an EMBL/GenBank/DDBJ whole genome shotgun (WGS) entry which is preliminary data.</text>
</comment>
<dbReference type="SUPFAM" id="SSF56935">
    <property type="entry name" value="Porins"/>
    <property type="match status" value="1"/>
</dbReference>
<dbReference type="PANTHER" id="PTHR35093:SF8">
    <property type="entry name" value="OUTER MEMBRANE PROTEIN NMB0088-RELATED"/>
    <property type="match status" value="1"/>
</dbReference>
<keyword evidence="4" id="KW-0812">Transmembrane</keyword>
<comment type="similarity">
    <text evidence="2">Belongs to the OmpP1/FadL family.</text>
</comment>
<evidence type="ECO:0000256" key="5">
    <source>
        <dbReference type="ARBA" id="ARBA00022729"/>
    </source>
</evidence>
<name>E3BGR8_9VIBR</name>
<evidence type="ECO:0000313" key="10">
    <source>
        <dbReference type="Proteomes" id="UP000002943"/>
    </source>
</evidence>
<comment type="subcellular location">
    <subcellularLocation>
        <location evidence="1">Cell outer membrane</location>
        <topology evidence="1">Multi-pass membrane protein</topology>
    </subcellularLocation>
</comment>
<dbReference type="GO" id="GO:0009279">
    <property type="term" value="C:cell outer membrane"/>
    <property type="evidence" value="ECO:0007669"/>
    <property type="project" value="UniProtKB-SubCell"/>
</dbReference>
<evidence type="ECO:0000256" key="7">
    <source>
        <dbReference type="ARBA" id="ARBA00023237"/>
    </source>
</evidence>
<keyword evidence="10" id="KW-1185">Reference proteome</keyword>
<evidence type="ECO:0000256" key="1">
    <source>
        <dbReference type="ARBA" id="ARBA00004571"/>
    </source>
</evidence>
<sequence length="443" mass="47833">MKTNKKLLSLAIISGLITPSAMVSAAGFQLAEYSATGLGRAYAGEAAIADNASTQWRNPAMLTYLEGTQISTGAIYVNPNIDLTGQVDGSKSANPRMGQTPANAHDFADAAVIPNLYISHRYSDALALGFALGTNYGMETNLGNDFAASHFGNEASVKTMEANLNLGYKLTPEWSLGGGLRYVQGEGSFGASAPAKNIAQNPLTGAVFAFPQGTKLKYMEGDDNAFGWQIGTAWQINSDHRLGFTYKSEVKLKLEGYATGAGFGLFNDQRDNGSMDLALPATAELASYHQINDKLALHASVNWTDWSSFEKLEAQLNTKGSQTVKEEHWKDNYRFAIGATYQLDPKLLLRSGLAYDTSAVDDKNRTTTIPETDRTWLSLGASYEVTQQFTLDAGLTYMIARDASIRESRGYASDNTAQALAGEFTGEVSGNIWLVGLQANYIF</sequence>
<evidence type="ECO:0000256" key="2">
    <source>
        <dbReference type="ARBA" id="ARBA00008163"/>
    </source>
</evidence>
<keyword evidence="7" id="KW-0998">Cell outer membrane</keyword>
<dbReference type="Proteomes" id="UP000002943">
    <property type="component" value="Unassembled WGS sequence"/>
</dbReference>
<evidence type="ECO:0000256" key="3">
    <source>
        <dbReference type="ARBA" id="ARBA00022452"/>
    </source>
</evidence>
<dbReference type="GO" id="GO:0015483">
    <property type="term" value="F:long-chain fatty acid transporting porin activity"/>
    <property type="evidence" value="ECO:0007669"/>
    <property type="project" value="TreeGrafter"/>
</dbReference>
<organism evidence="9 10">
    <name type="scientific">Vibrio caribbeanicus ATCC BAA-2122</name>
    <dbReference type="NCBI Taxonomy" id="796620"/>
    <lineage>
        <taxon>Bacteria</taxon>
        <taxon>Pseudomonadati</taxon>
        <taxon>Pseudomonadota</taxon>
        <taxon>Gammaproteobacteria</taxon>
        <taxon>Vibrionales</taxon>
        <taxon>Vibrionaceae</taxon>
        <taxon>Vibrio</taxon>
    </lineage>
</organism>
<protein>
    <submittedName>
        <fullName evidence="9">Long-chain fatty acid transport protein</fullName>
    </submittedName>
</protein>
<feature type="signal peptide" evidence="8">
    <location>
        <begin position="1"/>
        <end position="25"/>
    </location>
</feature>
<dbReference type="RefSeq" id="WP_009600159.1">
    <property type="nucleotide sequence ID" value="NZ_AEIU01000050.1"/>
</dbReference>
<dbReference type="EMBL" id="AEIU01000050">
    <property type="protein sequence ID" value="EFP97725.1"/>
    <property type="molecule type" value="Genomic_DNA"/>
</dbReference>
<reference evidence="9 10" key="1">
    <citation type="journal article" date="2012" name="Int. J. Syst. Evol. Microbiol.">
        <title>Vibrio caribbeanicus sp. nov., isolated from the marine sponge Scleritoderma cyanea.</title>
        <authorList>
            <person name="Hoffmann M."/>
            <person name="Monday S.R."/>
            <person name="Allard M.W."/>
            <person name="Strain E.A."/>
            <person name="Whittaker P."/>
            <person name="Naum M."/>
            <person name="McCarthy P.J."/>
            <person name="Lopez J.V."/>
            <person name="Fischer M."/>
            <person name="Brown E.W."/>
        </authorList>
    </citation>
    <scope>NUCLEOTIDE SEQUENCE [LARGE SCALE GENOMIC DNA]</scope>
    <source>
        <strain evidence="9 10">ATCC BAA-2122</strain>
    </source>
</reference>
<dbReference type="InterPro" id="IPR005017">
    <property type="entry name" value="OMPP1/FadL/TodX"/>
</dbReference>
<dbReference type="Gene3D" id="2.40.160.60">
    <property type="entry name" value="Outer membrane protein transport protein (OMPP1/FadL/TodX)"/>
    <property type="match status" value="1"/>
</dbReference>
<proteinExistence type="inferred from homology"/>
<evidence type="ECO:0000313" key="9">
    <source>
        <dbReference type="EMBL" id="EFP97725.1"/>
    </source>
</evidence>
<accession>E3BGR8</accession>
<evidence type="ECO:0000256" key="4">
    <source>
        <dbReference type="ARBA" id="ARBA00022692"/>
    </source>
</evidence>
<dbReference type="PANTHER" id="PTHR35093">
    <property type="entry name" value="OUTER MEMBRANE PROTEIN NMB0088-RELATED"/>
    <property type="match status" value="1"/>
</dbReference>
<dbReference type="eggNOG" id="COG2067">
    <property type="taxonomic scope" value="Bacteria"/>
</dbReference>
<evidence type="ECO:0000256" key="6">
    <source>
        <dbReference type="ARBA" id="ARBA00023136"/>
    </source>
</evidence>
<keyword evidence="6" id="KW-0472">Membrane</keyword>
<dbReference type="Pfam" id="PF03349">
    <property type="entry name" value="Toluene_X"/>
    <property type="match status" value="1"/>
</dbReference>
<feature type="chain" id="PRO_5003167054" evidence="8">
    <location>
        <begin position="26"/>
        <end position="443"/>
    </location>
</feature>
<dbReference type="AlphaFoldDB" id="E3BGR8"/>